<feature type="repeat" description="ANK" evidence="4">
    <location>
        <begin position="309"/>
        <end position="341"/>
    </location>
</feature>
<evidence type="ECO:0000313" key="7">
    <source>
        <dbReference type="Proteomes" id="UP001187415"/>
    </source>
</evidence>
<evidence type="ECO:0000313" key="6">
    <source>
        <dbReference type="EMBL" id="KAK2858940.1"/>
    </source>
</evidence>
<accession>A0AA88NM95</accession>
<feature type="repeat" description="ANK" evidence="4">
    <location>
        <begin position="178"/>
        <end position="210"/>
    </location>
</feature>
<dbReference type="GO" id="GO:0035556">
    <property type="term" value="P:intracellular signal transduction"/>
    <property type="evidence" value="ECO:0007669"/>
    <property type="project" value="InterPro"/>
</dbReference>
<dbReference type="PANTHER" id="PTHR24198:SF176">
    <property type="entry name" value="ANKYRIN REPEAT AND SOCS BOX CONTAINING 14"/>
    <property type="match status" value="1"/>
</dbReference>
<dbReference type="Gene3D" id="1.10.750.20">
    <property type="entry name" value="SOCS box"/>
    <property type="match status" value="1"/>
</dbReference>
<comment type="pathway">
    <text evidence="1">Protein modification; protein ubiquitination.</text>
</comment>
<evidence type="ECO:0000256" key="2">
    <source>
        <dbReference type="ARBA" id="ARBA00022737"/>
    </source>
</evidence>
<dbReference type="Gene3D" id="1.25.40.20">
    <property type="entry name" value="Ankyrin repeat-containing domain"/>
    <property type="match status" value="3"/>
</dbReference>
<dbReference type="PROSITE" id="PS50225">
    <property type="entry name" value="SOCS"/>
    <property type="match status" value="1"/>
</dbReference>
<dbReference type="SMART" id="SM00969">
    <property type="entry name" value="SOCS_box"/>
    <property type="match status" value="1"/>
</dbReference>
<dbReference type="PROSITE" id="PS50297">
    <property type="entry name" value="ANK_REP_REGION"/>
    <property type="match status" value="4"/>
</dbReference>
<keyword evidence="3 4" id="KW-0040">ANK repeat</keyword>
<evidence type="ECO:0000256" key="1">
    <source>
        <dbReference type="ARBA" id="ARBA00004906"/>
    </source>
</evidence>
<feature type="repeat" description="ANK" evidence="4">
    <location>
        <begin position="244"/>
        <end position="276"/>
    </location>
</feature>
<organism evidence="6 7">
    <name type="scientific">Channa striata</name>
    <name type="common">Snakehead murrel</name>
    <name type="synonym">Ophicephalus striatus</name>
    <dbReference type="NCBI Taxonomy" id="64152"/>
    <lineage>
        <taxon>Eukaryota</taxon>
        <taxon>Metazoa</taxon>
        <taxon>Chordata</taxon>
        <taxon>Craniata</taxon>
        <taxon>Vertebrata</taxon>
        <taxon>Euteleostomi</taxon>
        <taxon>Actinopterygii</taxon>
        <taxon>Neopterygii</taxon>
        <taxon>Teleostei</taxon>
        <taxon>Neoteleostei</taxon>
        <taxon>Acanthomorphata</taxon>
        <taxon>Anabantaria</taxon>
        <taxon>Anabantiformes</taxon>
        <taxon>Channoidei</taxon>
        <taxon>Channidae</taxon>
        <taxon>Channa</taxon>
    </lineage>
</organism>
<feature type="repeat" description="ANK" evidence="4">
    <location>
        <begin position="211"/>
        <end position="243"/>
    </location>
</feature>
<name>A0AA88NM95_CHASR</name>
<dbReference type="AlphaFoldDB" id="A0AA88NM95"/>
<dbReference type="SUPFAM" id="SSF158235">
    <property type="entry name" value="SOCS box-like"/>
    <property type="match status" value="1"/>
</dbReference>
<dbReference type="InterPro" id="IPR002110">
    <property type="entry name" value="Ankyrin_rpt"/>
</dbReference>
<keyword evidence="2" id="KW-0677">Repeat</keyword>
<dbReference type="SMART" id="SM00248">
    <property type="entry name" value="ANK"/>
    <property type="match status" value="10"/>
</dbReference>
<protein>
    <recommendedName>
        <fullName evidence="5">SOCS box domain-containing protein</fullName>
    </recommendedName>
</protein>
<dbReference type="Pfam" id="PF12796">
    <property type="entry name" value="Ank_2"/>
    <property type="match status" value="2"/>
</dbReference>
<dbReference type="InterPro" id="IPR036770">
    <property type="entry name" value="Ankyrin_rpt-contain_sf"/>
</dbReference>
<evidence type="ECO:0000256" key="4">
    <source>
        <dbReference type="PROSITE-ProRule" id="PRU00023"/>
    </source>
</evidence>
<dbReference type="InterPro" id="IPR001496">
    <property type="entry name" value="SOCS_box"/>
</dbReference>
<evidence type="ECO:0000259" key="5">
    <source>
        <dbReference type="PROSITE" id="PS50225"/>
    </source>
</evidence>
<reference evidence="6" key="1">
    <citation type="submission" date="2023-07" db="EMBL/GenBank/DDBJ databases">
        <title>Chromosome-level Genome Assembly of Striped Snakehead (Channa striata).</title>
        <authorList>
            <person name="Liu H."/>
        </authorList>
    </citation>
    <scope>NUCLEOTIDE SEQUENCE</scope>
    <source>
        <strain evidence="6">Gz</strain>
        <tissue evidence="6">Muscle</tissue>
    </source>
</reference>
<feature type="repeat" description="ANK" evidence="4">
    <location>
        <begin position="112"/>
        <end position="144"/>
    </location>
</feature>
<dbReference type="GO" id="GO:0005737">
    <property type="term" value="C:cytoplasm"/>
    <property type="evidence" value="ECO:0007669"/>
    <property type="project" value="TreeGrafter"/>
</dbReference>
<proteinExistence type="predicted"/>
<dbReference type="InterPro" id="IPR036036">
    <property type="entry name" value="SOCS_box-like_dom_sf"/>
</dbReference>
<evidence type="ECO:0000256" key="3">
    <source>
        <dbReference type="ARBA" id="ARBA00023043"/>
    </source>
</evidence>
<feature type="domain" description="SOCS box" evidence="5">
    <location>
        <begin position="532"/>
        <end position="579"/>
    </location>
</feature>
<keyword evidence="7" id="KW-1185">Reference proteome</keyword>
<comment type="caution">
    <text evidence="6">The sequence shown here is derived from an EMBL/GenBank/DDBJ whole genome shotgun (WGS) entry which is preliminary data.</text>
</comment>
<sequence>MDLTEQERINEELIEFAIHESIQDAYKLPCSMQTNRKEQYSEDFMKIMKAIHKGDVFALRELSGCVSAFRECDSRGWLPLHAAAVQPQQEVMQVVLQAYTSTDLTLEEQTEDGDTALTLAAGAGLVENVRTLLEHGASPHNTNSMNESPLLIAVRQGLYDMVLTLIMNGAFVQQVCLTKWTAAHEAAKMGCPAVLMLLLRHGAKVTARNAHGVTPLGIAAEHGNTEALDILIQHGGDVNAQASNGDTVLYDASGSGNLDCVKLLLQHGANPNVASYACQLPIHRAAYEGHILVLRSLIPVTTKKAIRLSGQSPVHSAADGGQVECLELLIQKGYDVNALLDTHISENYGDLRKTALYFAVSNGDVTCTEVLLAAGARTDLDPLQCILVAIRAERYELVQLLLSYGAEVNCYFKVICNTVFPTALQYCLKDEAMLRLLLNSGYQAYKCFQCCHGNSGGKGCTWTDLHSQAYRIYSRSNVTSFCEFVSVSWLTHLVGSLVKMLLDYVSHVNICPNLKRILERRPEWNEISDILNKPRCLQHLCRLVIRSQMSLRTLNDPDAMADISFPPRLKNYLIYKEYDLYVDLSSM</sequence>
<dbReference type="Pfam" id="PF07525">
    <property type="entry name" value="SOCS_box"/>
    <property type="match status" value="1"/>
</dbReference>
<gene>
    <name evidence="6" type="ORF">Q5P01_003560</name>
</gene>
<dbReference type="EMBL" id="JAUPFM010000002">
    <property type="protein sequence ID" value="KAK2858940.1"/>
    <property type="molecule type" value="Genomic_DNA"/>
</dbReference>
<dbReference type="Proteomes" id="UP001187415">
    <property type="component" value="Unassembled WGS sequence"/>
</dbReference>
<dbReference type="PROSITE" id="PS50088">
    <property type="entry name" value="ANK_REPEAT"/>
    <property type="match status" value="5"/>
</dbReference>
<dbReference type="Pfam" id="PF13637">
    <property type="entry name" value="Ank_4"/>
    <property type="match status" value="1"/>
</dbReference>
<dbReference type="PRINTS" id="PR01415">
    <property type="entry name" value="ANKYRIN"/>
</dbReference>
<dbReference type="PANTHER" id="PTHR24198">
    <property type="entry name" value="ANKYRIN REPEAT AND PROTEIN KINASE DOMAIN-CONTAINING PROTEIN"/>
    <property type="match status" value="1"/>
</dbReference>
<dbReference type="SUPFAM" id="SSF48403">
    <property type="entry name" value="Ankyrin repeat"/>
    <property type="match status" value="2"/>
</dbReference>